<accession>A0ABU9YFL1</accession>
<dbReference type="Proteomes" id="UP001413721">
    <property type="component" value="Unassembled WGS sequence"/>
</dbReference>
<organism evidence="3 4">
    <name type="scientific">Tistrella arctica</name>
    <dbReference type="NCBI Taxonomy" id="3133430"/>
    <lineage>
        <taxon>Bacteria</taxon>
        <taxon>Pseudomonadati</taxon>
        <taxon>Pseudomonadota</taxon>
        <taxon>Alphaproteobacteria</taxon>
        <taxon>Geminicoccales</taxon>
        <taxon>Geminicoccaceae</taxon>
        <taxon>Tistrella</taxon>
    </lineage>
</organism>
<gene>
    <name evidence="3" type="ORF">WG926_04565</name>
</gene>
<keyword evidence="1" id="KW-0472">Membrane</keyword>
<dbReference type="InterPro" id="IPR013655">
    <property type="entry name" value="PAS_fold_3"/>
</dbReference>
<name>A0ABU9YFL1_9PROT</name>
<keyword evidence="1" id="KW-1133">Transmembrane helix</keyword>
<keyword evidence="1" id="KW-0812">Transmembrane</keyword>
<reference evidence="3 4" key="1">
    <citation type="submission" date="2024-03" db="EMBL/GenBank/DDBJ databases">
        <title>High-quality draft genome sequencing of Tistrella sp. BH-R2-4.</title>
        <authorList>
            <person name="Dong C."/>
        </authorList>
    </citation>
    <scope>NUCLEOTIDE SEQUENCE [LARGE SCALE GENOMIC DNA]</scope>
    <source>
        <strain evidence="3 4">BH-R2-4</strain>
    </source>
</reference>
<feature type="transmembrane region" description="Helical" evidence="1">
    <location>
        <begin position="328"/>
        <end position="347"/>
    </location>
</feature>
<dbReference type="Pfam" id="PF08447">
    <property type="entry name" value="PAS_3"/>
    <property type="match status" value="1"/>
</dbReference>
<feature type="domain" description="PAS fold-3" evidence="2">
    <location>
        <begin position="543"/>
        <end position="605"/>
    </location>
</feature>
<dbReference type="SUPFAM" id="SSF55785">
    <property type="entry name" value="PYP-like sensor domain (PAS domain)"/>
    <property type="match status" value="1"/>
</dbReference>
<protein>
    <submittedName>
        <fullName evidence="3">PAS domain-containing protein</fullName>
    </submittedName>
</protein>
<dbReference type="EMBL" id="JBBKTW010000002">
    <property type="protein sequence ID" value="MEN2987565.1"/>
    <property type="molecule type" value="Genomic_DNA"/>
</dbReference>
<evidence type="ECO:0000259" key="2">
    <source>
        <dbReference type="Pfam" id="PF08447"/>
    </source>
</evidence>
<evidence type="ECO:0000313" key="3">
    <source>
        <dbReference type="EMBL" id="MEN2987565.1"/>
    </source>
</evidence>
<dbReference type="RefSeq" id="WP_345936842.1">
    <property type="nucleotide sequence ID" value="NZ_JBBKTW010000002.1"/>
</dbReference>
<sequence>MDRKIWGVMLAMLAVGGAAFQIVRIQDQRRQVIVETERQLLHDAAGLERTVQGVMQGVEASLTLASARLLAAGFPAMDAPAVVQILQRALSPGLVPTAIWVMDDQGQVRGGIGDAPPPALATADAPVFAVHHRARPMQPAYAQQLMRDGMFLTIAGTGGAGGTGDDWRVLAASRAIAIMEDETGGQNAAGRGIGFQGAGFKGVVVMMLSRDVLAGPLVTVAGPGRVALGLSDAGGRLLPLTALESPHRRRMAADAAAGATPADPVLGDPVLGDRGRADLVAADLVAADLVAADLVAERPVTGFPISVTVGRSRSQVLDGWRDRLMADAGMGLMLGLIGGAAIMLMVLPRRGGSPGTRQAAGGDDHLHALERGAASIWHFDADDRRIAVMPAIATVGAGRHDLDDLLNHLHQADRTALSTAIDDVMAGRDNTLEVVVTVPAAGGGVHFLRWLGGLAREPAATAGKDGPRPSIRHLVGVIHDITAQEVRHRETQERIRSLHEIQSLAGIASWSWPIGAARVWCAAELFQAFGIEMSADSGIDAPQFQAMVLPEDRPRVRDALSRARRGTPAPLDFRLLRVDGQIMHMVGAAAPGFDAAGRVVRINGALEVTRTARPAQSRAADGVV</sequence>
<proteinExistence type="predicted"/>
<evidence type="ECO:0000313" key="4">
    <source>
        <dbReference type="Proteomes" id="UP001413721"/>
    </source>
</evidence>
<comment type="caution">
    <text evidence="3">The sequence shown here is derived from an EMBL/GenBank/DDBJ whole genome shotgun (WGS) entry which is preliminary data.</text>
</comment>
<dbReference type="Gene3D" id="3.30.450.20">
    <property type="entry name" value="PAS domain"/>
    <property type="match status" value="1"/>
</dbReference>
<evidence type="ECO:0000256" key="1">
    <source>
        <dbReference type="SAM" id="Phobius"/>
    </source>
</evidence>
<keyword evidence="4" id="KW-1185">Reference proteome</keyword>
<dbReference type="InterPro" id="IPR035965">
    <property type="entry name" value="PAS-like_dom_sf"/>
</dbReference>